<protein>
    <submittedName>
        <fullName evidence="1">YxeA family protein</fullName>
    </submittedName>
</protein>
<dbReference type="KEGG" id="amic:Ami3637_03935"/>
<dbReference type="EMBL" id="CP047591">
    <property type="protein sequence ID" value="QHI71646.1"/>
    <property type="molecule type" value="Genomic_DNA"/>
</dbReference>
<gene>
    <name evidence="1" type="ORF">Ami3637_03935</name>
</gene>
<proteinExistence type="predicted"/>
<evidence type="ECO:0000313" key="2">
    <source>
        <dbReference type="Proteomes" id="UP000463883"/>
    </source>
</evidence>
<dbReference type="SUPFAM" id="SSF159121">
    <property type="entry name" value="BC4932-like"/>
    <property type="match status" value="1"/>
</dbReference>
<dbReference type="InterPro" id="IPR006542">
    <property type="entry name" value="DUF1093"/>
</dbReference>
<dbReference type="NCBIfam" id="TIGR01655">
    <property type="entry name" value="yxeA_fam"/>
    <property type="match status" value="1"/>
</dbReference>
<accession>A0A6P1MJ61</accession>
<evidence type="ECO:0000313" key="1">
    <source>
        <dbReference type="EMBL" id="QHI71646.1"/>
    </source>
</evidence>
<dbReference type="Gene3D" id="2.40.50.480">
    <property type="match status" value="1"/>
</dbReference>
<reference evidence="1 2" key="1">
    <citation type="submission" date="2020-01" db="EMBL/GenBank/DDBJ databases">
        <title>Genomic analysis of Aminipila sp. CBA3637.</title>
        <authorList>
            <person name="Kim Y.B."/>
            <person name="Roh S.W."/>
        </authorList>
    </citation>
    <scope>NUCLEOTIDE SEQUENCE [LARGE SCALE GENOMIC DNA]</scope>
    <source>
        <strain evidence="1 2">CBA3637</strain>
    </source>
</reference>
<dbReference type="InterPro" id="IPR036166">
    <property type="entry name" value="YxeA-like_sf"/>
</dbReference>
<organism evidence="1 2">
    <name type="scientific">Aminipila terrae</name>
    <dbReference type="NCBI Taxonomy" id="2697030"/>
    <lineage>
        <taxon>Bacteria</taxon>
        <taxon>Bacillati</taxon>
        <taxon>Bacillota</taxon>
        <taxon>Clostridia</taxon>
        <taxon>Peptostreptococcales</taxon>
        <taxon>Anaerovoracaceae</taxon>
        <taxon>Aminipila</taxon>
    </lineage>
</organism>
<dbReference type="Proteomes" id="UP000463883">
    <property type="component" value="Chromosome"/>
</dbReference>
<dbReference type="AlphaFoldDB" id="A0A6P1MJ61"/>
<dbReference type="RefSeq" id="WP_162361420.1">
    <property type="nucleotide sequence ID" value="NZ_CP047591.1"/>
</dbReference>
<sequence>MKKFLLVIGVIILVISAYFIMSFDSDKLDPDNPSGKTVYYTTINNDKVELNGDNRYEYKLSCYDEKGKEKSLDFTTGKELKAGAYVKLFHATFRGVTHWEEVKQSDLPERVQKIYKNNK</sequence>
<name>A0A6P1MJ61_9FIRM</name>
<dbReference type="Pfam" id="PF06486">
    <property type="entry name" value="DUF1093"/>
    <property type="match status" value="1"/>
</dbReference>
<dbReference type="PANTHER" id="PTHR36433">
    <property type="entry name" value="HYPOTHETICAL CYTOSOLIC PROTEIN"/>
    <property type="match status" value="1"/>
</dbReference>
<keyword evidence="2" id="KW-1185">Reference proteome</keyword>
<dbReference type="PANTHER" id="PTHR36433:SF2">
    <property type="entry name" value="YXEA FAMILY PROTEIN"/>
    <property type="match status" value="1"/>
</dbReference>